<accession>A0A7W9GJF5</accession>
<protein>
    <recommendedName>
        <fullName evidence="2">DUF1707 domain-containing protein</fullName>
    </recommendedName>
</protein>
<comment type="caution">
    <text evidence="3">The sequence shown here is derived from an EMBL/GenBank/DDBJ whole genome shotgun (WGS) entry which is preliminary data.</text>
</comment>
<dbReference type="EMBL" id="JACHMB010000001">
    <property type="protein sequence ID" value="MBB5784970.1"/>
    <property type="molecule type" value="Genomic_DNA"/>
</dbReference>
<gene>
    <name evidence="3" type="ORF">HD596_011726</name>
</gene>
<dbReference type="RefSeq" id="WP_185077823.1">
    <property type="nucleotide sequence ID" value="NZ_JACHMB010000001.1"/>
</dbReference>
<name>A0A7W9GJF5_9ACTN</name>
<evidence type="ECO:0000313" key="3">
    <source>
        <dbReference type="EMBL" id="MBB5784970.1"/>
    </source>
</evidence>
<feature type="domain" description="DUF1707" evidence="2">
    <location>
        <begin position="6"/>
        <end position="58"/>
    </location>
</feature>
<evidence type="ECO:0000256" key="1">
    <source>
        <dbReference type="SAM" id="Phobius"/>
    </source>
</evidence>
<organism evidence="3 4">
    <name type="scientific">Nonomuraea jabiensis</name>
    <dbReference type="NCBI Taxonomy" id="882448"/>
    <lineage>
        <taxon>Bacteria</taxon>
        <taxon>Bacillati</taxon>
        <taxon>Actinomycetota</taxon>
        <taxon>Actinomycetes</taxon>
        <taxon>Streptosporangiales</taxon>
        <taxon>Streptosporangiaceae</taxon>
        <taxon>Nonomuraea</taxon>
    </lineage>
</organism>
<dbReference type="Proteomes" id="UP000579153">
    <property type="component" value="Unassembled WGS sequence"/>
</dbReference>
<reference evidence="3 4" key="1">
    <citation type="submission" date="2020-08" db="EMBL/GenBank/DDBJ databases">
        <title>Sequencing the genomes of 1000 actinobacteria strains.</title>
        <authorList>
            <person name="Klenk H.-P."/>
        </authorList>
    </citation>
    <scope>NUCLEOTIDE SEQUENCE [LARGE SCALE GENOMIC DNA]</scope>
    <source>
        <strain evidence="3 4">DSM 45507</strain>
    </source>
</reference>
<keyword evidence="1" id="KW-1133">Transmembrane helix</keyword>
<dbReference type="AlphaFoldDB" id="A0A7W9GJF5"/>
<keyword evidence="1" id="KW-0812">Transmembrane</keyword>
<sequence>MDSHDLRIGDAEREQTMAVLREHFAQGRLTHEELDERLDQTLASKTARDLAKVTADLPGAHQQVPGYRDPLPQYGMGDWKDAMAAHRHQVQSMHQAQRDMRHSMHQAHREMRRQWREQRGNQPWRHHHRGPHPFLGVLFVFMVLGLIFGGFGIFKVLLVVWLGAMLFGLVHRRFHHRR</sequence>
<feature type="transmembrane region" description="Helical" evidence="1">
    <location>
        <begin position="157"/>
        <end position="174"/>
    </location>
</feature>
<keyword evidence="1" id="KW-0472">Membrane</keyword>
<dbReference type="Pfam" id="PF08044">
    <property type="entry name" value="DUF1707"/>
    <property type="match status" value="1"/>
</dbReference>
<dbReference type="PANTHER" id="PTHR40763">
    <property type="entry name" value="MEMBRANE PROTEIN-RELATED"/>
    <property type="match status" value="1"/>
</dbReference>
<dbReference type="PANTHER" id="PTHR40763:SF5">
    <property type="entry name" value="MEMBRANE PROTEIN"/>
    <property type="match status" value="1"/>
</dbReference>
<proteinExistence type="predicted"/>
<evidence type="ECO:0000259" key="2">
    <source>
        <dbReference type="Pfam" id="PF08044"/>
    </source>
</evidence>
<keyword evidence="4" id="KW-1185">Reference proteome</keyword>
<evidence type="ECO:0000313" key="4">
    <source>
        <dbReference type="Proteomes" id="UP000579153"/>
    </source>
</evidence>
<dbReference type="InterPro" id="IPR012551">
    <property type="entry name" value="DUF1707_SHOCT-like"/>
</dbReference>